<dbReference type="InterPro" id="IPR019533">
    <property type="entry name" value="Peptidase_S26"/>
</dbReference>
<dbReference type="PANTHER" id="PTHR46041">
    <property type="entry name" value="MITOCHONDRIAL INNER MEMBRANE PROTEASE SUBUNIT 2"/>
    <property type="match status" value="1"/>
</dbReference>
<dbReference type="InParanoid" id="F4RXP1"/>
<evidence type="ECO:0000256" key="10">
    <source>
        <dbReference type="ARBA" id="ARBA00023136"/>
    </source>
</evidence>
<dbReference type="PRINTS" id="PR00727">
    <property type="entry name" value="LEADERPTASE"/>
</dbReference>
<dbReference type="PANTHER" id="PTHR46041:SF2">
    <property type="entry name" value="MITOCHONDRIAL INNER MEMBRANE PROTEASE SUBUNIT 2"/>
    <property type="match status" value="1"/>
</dbReference>
<keyword evidence="10" id="KW-0472">Membrane</keyword>
<protein>
    <recommendedName>
        <fullName evidence="3">Mitochondrial inner membrane protease subunit 2</fullName>
    </recommendedName>
</protein>
<keyword evidence="8" id="KW-1133">Transmembrane helix</keyword>
<dbReference type="OrthoDB" id="308440at2759"/>
<gene>
    <name evidence="13" type="ORF">MELLADRAFT_123240</name>
</gene>
<dbReference type="GeneID" id="18926300"/>
<dbReference type="STRING" id="747676.F4RXP1"/>
<dbReference type="InterPro" id="IPR037730">
    <property type="entry name" value="IMP2"/>
</dbReference>
<dbReference type="RefSeq" id="XP_007413875.1">
    <property type="nucleotide sequence ID" value="XM_007413813.1"/>
</dbReference>
<dbReference type="Gene3D" id="2.10.109.10">
    <property type="entry name" value="Umud Fragment, subunit A"/>
    <property type="match status" value="1"/>
</dbReference>
<evidence type="ECO:0000256" key="1">
    <source>
        <dbReference type="ARBA" id="ARBA00004434"/>
    </source>
</evidence>
<evidence type="ECO:0000256" key="6">
    <source>
        <dbReference type="ARBA" id="ARBA00022792"/>
    </source>
</evidence>
<organism evidence="14">
    <name type="scientific">Melampsora larici-populina (strain 98AG31 / pathotype 3-4-7)</name>
    <name type="common">Poplar leaf rust fungus</name>
    <dbReference type="NCBI Taxonomy" id="747676"/>
    <lineage>
        <taxon>Eukaryota</taxon>
        <taxon>Fungi</taxon>
        <taxon>Dikarya</taxon>
        <taxon>Basidiomycota</taxon>
        <taxon>Pucciniomycotina</taxon>
        <taxon>Pucciniomycetes</taxon>
        <taxon>Pucciniales</taxon>
        <taxon>Melampsoraceae</taxon>
        <taxon>Melampsora</taxon>
    </lineage>
</organism>
<dbReference type="EMBL" id="GL883128">
    <property type="protein sequence ID" value="EGG02762.1"/>
    <property type="molecule type" value="Genomic_DNA"/>
</dbReference>
<keyword evidence="14" id="KW-1185">Reference proteome</keyword>
<evidence type="ECO:0000256" key="8">
    <source>
        <dbReference type="ARBA" id="ARBA00022989"/>
    </source>
</evidence>
<keyword evidence="5" id="KW-0812">Transmembrane</keyword>
<dbReference type="GO" id="GO:0004252">
    <property type="term" value="F:serine-type endopeptidase activity"/>
    <property type="evidence" value="ECO:0007669"/>
    <property type="project" value="InterPro"/>
</dbReference>
<dbReference type="FunCoup" id="F4RXP1">
    <property type="interactions" value="312"/>
</dbReference>
<comment type="similarity">
    <text evidence="2">Belongs to the peptidase S26 family. IMP2 subfamily.</text>
</comment>
<feature type="active site" evidence="11">
    <location>
        <position position="69"/>
    </location>
</feature>
<dbReference type="HOGENOM" id="CLU_028723_4_1_1"/>
<dbReference type="Proteomes" id="UP000001072">
    <property type="component" value="Unassembled WGS sequence"/>
</dbReference>
<dbReference type="CDD" id="cd06530">
    <property type="entry name" value="S26_SPase_I"/>
    <property type="match status" value="1"/>
</dbReference>
<evidence type="ECO:0000256" key="4">
    <source>
        <dbReference type="ARBA" id="ARBA00022670"/>
    </source>
</evidence>
<name>F4RXP1_MELLP</name>
<keyword evidence="7" id="KW-0378">Hydrolase</keyword>
<proteinExistence type="inferred from homology"/>
<dbReference type="GO" id="GO:0006627">
    <property type="term" value="P:protein processing involved in protein targeting to mitochondrion"/>
    <property type="evidence" value="ECO:0007669"/>
    <property type="project" value="InterPro"/>
</dbReference>
<dbReference type="KEGG" id="mlr:MELLADRAFT_123240"/>
<comment type="subcellular location">
    <subcellularLocation>
        <location evidence="1">Mitochondrion inner membrane</location>
        <topology evidence="1">Single-pass membrane protein</topology>
    </subcellularLocation>
</comment>
<dbReference type="eggNOG" id="KOG1568">
    <property type="taxonomic scope" value="Eukaryota"/>
</dbReference>
<evidence type="ECO:0000256" key="2">
    <source>
        <dbReference type="ARBA" id="ARBA00007066"/>
    </source>
</evidence>
<feature type="domain" description="Peptidase S26" evidence="12">
    <location>
        <begin position="15"/>
        <end position="80"/>
    </location>
</feature>
<keyword evidence="6" id="KW-0999">Mitochondrion inner membrane</keyword>
<evidence type="ECO:0000256" key="11">
    <source>
        <dbReference type="PIRSR" id="PIRSR600223-1"/>
    </source>
</evidence>
<dbReference type="InterPro" id="IPR036286">
    <property type="entry name" value="LexA/Signal_pep-like_sf"/>
</dbReference>
<reference evidence="14" key="1">
    <citation type="journal article" date="2011" name="Proc. Natl. Acad. Sci. U.S.A.">
        <title>Obligate biotrophy features unraveled by the genomic analysis of rust fungi.</title>
        <authorList>
            <person name="Duplessis S."/>
            <person name="Cuomo C.A."/>
            <person name="Lin Y.-C."/>
            <person name="Aerts A."/>
            <person name="Tisserant E."/>
            <person name="Veneault-Fourrey C."/>
            <person name="Joly D.L."/>
            <person name="Hacquard S."/>
            <person name="Amselem J."/>
            <person name="Cantarel B.L."/>
            <person name="Chiu R."/>
            <person name="Coutinho P.M."/>
            <person name="Feau N."/>
            <person name="Field M."/>
            <person name="Frey P."/>
            <person name="Gelhaye E."/>
            <person name="Goldberg J."/>
            <person name="Grabherr M.G."/>
            <person name="Kodira C.D."/>
            <person name="Kohler A."/>
            <person name="Kuees U."/>
            <person name="Lindquist E.A."/>
            <person name="Lucas S.M."/>
            <person name="Mago R."/>
            <person name="Mauceli E."/>
            <person name="Morin E."/>
            <person name="Murat C."/>
            <person name="Pangilinan J.L."/>
            <person name="Park R."/>
            <person name="Pearson M."/>
            <person name="Quesneville H."/>
            <person name="Rouhier N."/>
            <person name="Sakthikumar S."/>
            <person name="Salamov A.A."/>
            <person name="Schmutz J."/>
            <person name="Selles B."/>
            <person name="Shapiro H."/>
            <person name="Tanguay P."/>
            <person name="Tuskan G.A."/>
            <person name="Henrissat B."/>
            <person name="Van de Peer Y."/>
            <person name="Rouze P."/>
            <person name="Ellis J.G."/>
            <person name="Dodds P.N."/>
            <person name="Schein J.E."/>
            <person name="Zhong S."/>
            <person name="Hamelin R.C."/>
            <person name="Grigoriev I.V."/>
            <person name="Szabo L.J."/>
            <person name="Martin F."/>
        </authorList>
    </citation>
    <scope>NUCLEOTIDE SEQUENCE [LARGE SCALE GENOMIC DNA]</scope>
    <source>
        <strain evidence="14">98AG31 / pathotype 3-4-7</strain>
    </source>
</reference>
<keyword evidence="9" id="KW-0496">Mitochondrion</keyword>
<sequence length="133" mass="15100">MKDISNSMKNERTYSLVQINGLSMQPTLNPNTSKLKKDIIIINNHQKTFKKGDLVLLYHPSDPKILLSKRIIGLEGDIIKPIQPHKDSFVRIPLGYCWIEGDDPFHSQDSNTFGPIPIGLISSKLEIIIYPFN</sequence>
<evidence type="ECO:0000256" key="5">
    <source>
        <dbReference type="ARBA" id="ARBA00022692"/>
    </source>
</evidence>
<evidence type="ECO:0000256" key="3">
    <source>
        <dbReference type="ARBA" id="ARBA00013650"/>
    </source>
</evidence>
<dbReference type="InterPro" id="IPR000223">
    <property type="entry name" value="Pept_S26A_signal_pept_1"/>
</dbReference>
<dbReference type="VEuPathDB" id="FungiDB:MELLADRAFT_123240"/>
<evidence type="ECO:0000259" key="12">
    <source>
        <dbReference type="Pfam" id="PF10502"/>
    </source>
</evidence>
<dbReference type="SUPFAM" id="SSF51306">
    <property type="entry name" value="LexA/Signal peptidase"/>
    <property type="match status" value="1"/>
</dbReference>
<dbReference type="Pfam" id="PF10502">
    <property type="entry name" value="Peptidase_S26"/>
    <property type="match status" value="1"/>
</dbReference>
<keyword evidence="4" id="KW-0645">Protease</keyword>
<accession>F4RXP1</accession>
<evidence type="ECO:0000313" key="14">
    <source>
        <dbReference type="Proteomes" id="UP000001072"/>
    </source>
</evidence>
<evidence type="ECO:0000313" key="13">
    <source>
        <dbReference type="EMBL" id="EGG02762.1"/>
    </source>
</evidence>
<evidence type="ECO:0000256" key="7">
    <source>
        <dbReference type="ARBA" id="ARBA00022801"/>
    </source>
</evidence>
<feature type="active site" evidence="11">
    <location>
        <position position="23"/>
    </location>
</feature>
<dbReference type="AlphaFoldDB" id="F4RXP1"/>
<evidence type="ECO:0000256" key="9">
    <source>
        <dbReference type="ARBA" id="ARBA00023128"/>
    </source>
</evidence>
<dbReference type="GO" id="GO:0042720">
    <property type="term" value="C:mitochondrial inner membrane peptidase complex"/>
    <property type="evidence" value="ECO:0007669"/>
    <property type="project" value="InterPro"/>
</dbReference>
<dbReference type="GO" id="GO:0006465">
    <property type="term" value="P:signal peptide processing"/>
    <property type="evidence" value="ECO:0007669"/>
    <property type="project" value="InterPro"/>
</dbReference>